<comment type="caution">
    <text evidence="3">The sequence shown here is derived from an EMBL/GenBank/DDBJ whole genome shotgun (WGS) entry which is preliminary data.</text>
</comment>
<evidence type="ECO:0000256" key="2">
    <source>
        <dbReference type="SAM" id="Phobius"/>
    </source>
</evidence>
<evidence type="ECO:0000313" key="4">
    <source>
        <dbReference type="Proteomes" id="UP000697710"/>
    </source>
</evidence>
<organism evidence="3 4">
    <name type="scientific">Eiseniibacteriota bacterium</name>
    <dbReference type="NCBI Taxonomy" id="2212470"/>
    <lineage>
        <taxon>Bacteria</taxon>
        <taxon>Candidatus Eiseniibacteriota</taxon>
    </lineage>
</organism>
<gene>
    <name evidence="3" type="ORF">KC729_10975</name>
</gene>
<feature type="transmembrane region" description="Helical" evidence="2">
    <location>
        <begin position="91"/>
        <end position="114"/>
    </location>
</feature>
<keyword evidence="1" id="KW-0175">Coiled coil</keyword>
<dbReference type="Proteomes" id="UP000697710">
    <property type="component" value="Unassembled WGS sequence"/>
</dbReference>
<evidence type="ECO:0000313" key="3">
    <source>
        <dbReference type="EMBL" id="MCA9728198.1"/>
    </source>
</evidence>
<feature type="transmembrane region" description="Helical" evidence="2">
    <location>
        <begin position="36"/>
        <end position="61"/>
    </location>
</feature>
<keyword evidence="2" id="KW-0812">Transmembrane</keyword>
<sequence>MTNTVLGPKLSAQRSGEWTGLRGFLRRRQFLVYKHLQLGLLFFALGEVLFFAFVVGAALFLPPAAHVWTEAADSRGAIDAATQLLQLHSSFWPAAGLALIAITLHSIFATHRVAGPIYRFRRLVRAMEQGVFPKPGTLRKGDYLQGEMDAFNAMLEANRSRILELREAREQLRSALTRLESSEPGLEDPELRRRIEDVAREGKRVDDAAAAFVIES</sequence>
<dbReference type="AlphaFoldDB" id="A0A956LZQ5"/>
<feature type="coiled-coil region" evidence="1">
    <location>
        <begin position="155"/>
        <end position="182"/>
    </location>
</feature>
<proteinExistence type="predicted"/>
<keyword evidence="2" id="KW-1133">Transmembrane helix</keyword>
<protein>
    <submittedName>
        <fullName evidence="3">Methyl-accepting chemotaxis protein</fullName>
    </submittedName>
</protein>
<evidence type="ECO:0000256" key="1">
    <source>
        <dbReference type="SAM" id="Coils"/>
    </source>
</evidence>
<keyword evidence="2" id="KW-0472">Membrane</keyword>
<reference evidence="3" key="2">
    <citation type="journal article" date="2021" name="Microbiome">
        <title>Successional dynamics and alternative stable states in a saline activated sludge microbial community over 9 years.</title>
        <authorList>
            <person name="Wang Y."/>
            <person name="Ye J."/>
            <person name="Ju F."/>
            <person name="Liu L."/>
            <person name="Boyd J.A."/>
            <person name="Deng Y."/>
            <person name="Parks D.H."/>
            <person name="Jiang X."/>
            <person name="Yin X."/>
            <person name="Woodcroft B.J."/>
            <person name="Tyson G.W."/>
            <person name="Hugenholtz P."/>
            <person name="Polz M.F."/>
            <person name="Zhang T."/>
        </authorList>
    </citation>
    <scope>NUCLEOTIDE SEQUENCE</scope>
    <source>
        <strain evidence="3">HKST-UBA01</strain>
    </source>
</reference>
<name>A0A956LZQ5_UNCEI</name>
<dbReference type="EMBL" id="JAGQHR010000322">
    <property type="protein sequence ID" value="MCA9728198.1"/>
    <property type="molecule type" value="Genomic_DNA"/>
</dbReference>
<accession>A0A956LZQ5</accession>
<reference evidence="3" key="1">
    <citation type="submission" date="2020-04" db="EMBL/GenBank/DDBJ databases">
        <authorList>
            <person name="Zhang T."/>
        </authorList>
    </citation>
    <scope>NUCLEOTIDE SEQUENCE</scope>
    <source>
        <strain evidence="3">HKST-UBA01</strain>
    </source>
</reference>